<dbReference type="AlphaFoldDB" id="A0A2B7Y9Y9"/>
<dbReference type="OrthoDB" id="2831558at2759"/>
<protein>
    <submittedName>
        <fullName evidence="1">Uncharacterized protein</fullName>
    </submittedName>
</protein>
<name>A0A2B7Y9Y9_POLH7</name>
<gene>
    <name evidence="1" type="ORF">AJ80_04631</name>
</gene>
<sequence>MFIRSRLLPTTLRQAFSTYEHLRVAGFTQDPKFFRYTRGRFVRDEAFEMARRSIHFNVVAASAVGSTACVKFEK</sequence>
<keyword evidence="2" id="KW-1185">Reference proteome</keyword>
<comment type="caution">
    <text evidence="1">The sequence shown here is derived from an EMBL/GenBank/DDBJ whole genome shotgun (WGS) entry which is preliminary data.</text>
</comment>
<evidence type="ECO:0000313" key="2">
    <source>
        <dbReference type="Proteomes" id="UP000224634"/>
    </source>
</evidence>
<organism evidence="1 2">
    <name type="scientific">Polytolypa hystricis (strain UAMH7299)</name>
    <dbReference type="NCBI Taxonomy" id="1447883"/>
    <lineage>
        <taxon>Eukaryota</taxon>
        <taxon>Fungi</taxon>
        <taxon>Dikarya</taxon>
        <taxon>Ascomycota</taxon>
        <taxon>Pezizomycotina</taxon>
        <taxon>Eurotiomycetes</taxon>
        <taxon>Eurotiomycetidae</taxon>
        <taxon>Onygenales</taxon>
        <taxon>Onygenales incertae sedis</taxon>
        <taxon>Polytolypa</taxon>
    </lineage>
</organism>
<accession>A0A2B7Y9Y9</accession>
<dbReference type="Proteomes" id="UP000224634">
    <property type="component" value="Unassembled WGS sequence"/>
</dbReference>
<proteinExistence type="predicted"/>
<evidence type="ECO:0000313" key="1">
    <source>
        <dbReference type="EMBL" id="PGH18010.1"/>
    </source>
</evidence>
<reference evidence="1 2" key="1">
    <citation type="submission" date="2017-10" db="EMBL/GenBank/DDBJ databases">
        <title>Comparative genomics in systemic dimorphic fungi from Ajellomycetaceae.</title>
        <authorList>
            <person name="Munoz J.F."/>
            <person name="Mcewen J.G."/>
            <person name="Clay O.K."/>
            <person name="Cuomo C.A."/>
        </authorList>
    </citation>
    <scope>NUCLEOTIDE SEQUENCE [LARGE SCALE GENOMIC DNA]</scope>
    <source>
        <strain evidence="1 2">UAMH7299</strain>
    </source>
</reference>
<dbReference type="EMBL" id="PDNA01000060">
    <property type="protein sequence ID" value="PGH18010.1"/>
    <property type="molecule type" value="Genomic_DNA"/>
</dbReference>